<dbReference type="PANTHER" id="PTHR28208">
    <property type="entry name" value="PHOSPHATIDATE PHOSPHATASE APP1"/>
    <property type="match status" value="1"/>
</dbReference>
<dbReference type="AlphaFoldDB" id="A0A5C5GJ87"/>
<proteinExistence type="predicted"/>
<organism evidence="2 3">
    <name type="scientific">Pelagovum pacificum</name>
    <dbReference type="NCBI Taxonomy" id="2588711"/>
    <lineage>
        <taxon>Bacteria</taxon>
        <taxon>Pseudomonadati</taxon>
        <taxon>Pseudomonadota</taxon>
        <taxon>Alphaproteobacteria</taxon>
        <taxon>Rhodobacterales</taxon>
        <taxon>Paracoccaceae</taxon>
        <taxon>Pelagovum</taxon>
    </lineage>
</organism>
<protein>
    <submittedName>
        <fullName evidence="2">DUF2183 domain-containing protein</fullName>
    </submittedName>
</protein>
<dbReference type="RefSeq" id="WP_140194814.1">
    <property type="nucleotide sequence ID" value="NZ_CP065915.1"/>
</dbReference>
<dbReference type="EMBL" id="VFFF01000001">
    <property type="protein sequence ID" value="TNY33941.1"/>
    <property type="molecule type" value="Genomic_DNA"/>
</dbReference>
<keyword evidence="3" id="KW-1185">Reference proteome</keyword>
<reference evidence="2 3" key="1">
    <citation type="submission" date="2019-06" db="EMBL/GenBank/DDBJ databases">
        <title>Genome of new Rhodobacteraceae sp. SM1903.</title>
        <authorList>
            <person name="Ren X."/>
        </authorList>
    </citation>
    <scope>NUCLEOTIDE SEQUENCE [LARGE SCALE GENOMIC DNA]</scope>
    <source>
        <strain evidence="2 3">SM1903</strain>
    </source>
</reference>
<dbReference type="InterPro" id="IPR019236">
    <property type="entry name" value="APP1_cat"/>
</dbReference>
<gene>
    <name evidence="2" type="ORF">FHY64_11950</name>
</gene>
<evidence type="ECO:0000259" key="1">
    <source>
        <dbReference type="Pfam" id="PF09949"/>
    </source>
</evidence>
<dbReference type="Proteomes" id="UP000314011">
    <property type="component" value="Unassembled WGS sequence"/>
</dbReference>
<sequence length="349" mass="39173">MKMVGYLARFVHRIEGLFDRRQRRRQTGAQPVIEPYIGYATPEEIVLRGRVLTALRRSEPRPDQHWFTNFRQMLRLFLTDEVSGVSIRARGCRVASDEEGYFTLSVPRDGVSGWVEVKVEHLDEVPAPGGLPYAWEDGEMPVAEAVMPAFAPGTDAEIGVISDVDDTMLQTGAWSRIRLVWTSLMGNIHTRHIFPDAVELISRLSAGGRNPVFYVSSSPWNLHDFLERVFARHNLVRGPMFLRDFGLNDKRPLASSHSDHKSHAIDTILAANPGLPFVLIGDTGQFDSEIYAAAARRHKGRIQRVILRAPRRKRDAATEVNVRTLRQKGIPVHVGPDFSEAIEVLGGGR</sequence>
<dbReference type="GO" id="GO:0008195">
    <property type="term" value="F:phosphatidate phosphatase activity"/>
    <property type="evidence" value="ECO:0007669"/>
    <property type="project" value="InterPro"/>
</dbReference>
<accession>A0A5C5GJ87</accession>
<feature type="domain" description="Phosphatidate phosphatase APP1 catalytic" evidence="1">
    <location>
        <begin position="158"/>
        <end position="308"/>
    </location>
</feature>
<evidence type="ECO:0000313" key="3">
    <source>
        <dbReference type="Proteomes" id="UP000314011"/>
    </source>
</evidence>
<comment type="caution">
    <text evidence="2">The sequence shown here is derived from an EMBL/GenBank/DDBJ whole genome shotgun (WGS) entry which is preliminary data.</text>
</comment>
<dbReference type="InterPro" id="IPR052935">
    <property type="entry name" value="Mg2+_PAP"/>
</dbReference>
<dbReference type="OrthoDB" id="9789875at2"/>
<dbReference type="PANTHER" id="PTHR28208:SF3">
    <property type="entry name" value="PHOSPHATIDATE PHOSPHATASE APP1"/>
    <property type="match status" value="1"/>
</dbReference>
<name>A0A5C5GJ87_9RHOB</name>
<dbReference type="Pfam" id="PF09949">
    <property type="entry name" value="APP1_cat"/>
    <property type="match status" value="1"/>
</dbReference>
<evidence type="ECO:0000313" key="2">
    <source>
        <dbReference type="EMBL" id="TNY33941.1"/>
    </source>
</evidence>